<dbReference type="Proteomes" id="UP000494206">
    <property type="component" value="Unassembled WGS sequence"/>
</dbReference>
<dbReference type="AlphaFoldDB" id="A0A8S1F188"/>
<dbReference type="GO" id="GO:0003735">
    <property type="term" value="F:structural constituent of ribosome"/>
    <property type="evidence" value="ECO:0007669"/>
    <property type="project" value="InterPro"/>
</dbReference>
<dbReference type="PANTHER" id="PTHR11722">
    <property type="entry name" value="60S RIBOSOMAL PROTEIN L13"/>
    <property type="match status" value="1"/>
</dbReference>
<name>A0A8S1F188_9PELO</name>
<proteinExistence type="inferred from homology"/>
<evidence type="ECO:0000256" key="5">
    <source>
        <dbReference type="ARBA" id="ARBA00035321"/>
    </source>
</evidence>
<evidence type="ECO:0000256" key="3">
    <source>
        <dbReference type="ARBA" id="ARBA00023274"/>
    </source>
</evidence>
<protein>
    <recommendedName>
        <fullName evidence="4">Large ribosomal subunit protein eL13</fullName>
    </recommendedName>
    <alternativeName>
        <fullName evidence="5">60S ribosomal protein L13</fullName>
    </alternativeName>
</protein>
<keyword evidence="2" id="KW-0689">Ribosomal protein</keyword>
<dbReference type="InterPro" id="IPR001380">
    <property type="entry name" value="Ribosomal_eL13"/>
</dbReference>
<reference evidence="6 7" key="1">
    <citation type="submission" date="2020-04" db="EMBL/GenBank/DDBJ databases">
        <authorList>
            <person name="Laetsch R D."/>
            <person name="Stevens L."/>
            <person name="Kumar S."/>
            <person name="Blaxter L. M."/>
        </authorList>
    </citation>
    <scope>NUCLEOTIDE SEQUENCE [LARGE SCALE GENOMIC DNA]</scope>
</reference>
<dbReference type="GO" id="GO:0022625">
    <property type="term" value="C:cytosolic large ribosomal subunit"/>
    <property type="evidence" value="ECO:0007669"/>
    <property type="project" value="TreeGrafter"/>
</dbReference>
<dbReference type="OrthoDB" id="10264538at2759"/>
<keyword evidence="7" id="KW-1185">Reference proteome</keyword>
<evidence type="ECO:0000256" key="2">
    <source>
        <dbReference type="ARBA" id="ARBA00022980"/>
    </source>
</evidence>
<accession>A0A8S1F188</accession>
<dbReference type="Pfam" id="PF01294">
    <property type="entry name" value="Ribosomal_L13e"/>
    <property type="match status" value="1"/>
</dbReference>
<evidence type="ECO:0000256" key="1">
    <source>
        <dbReference type="ARBA" id="ARBA00005640"/>
    </source>
</evidence>
<dbReference type="EMBL" id="CADEPM010000006">
    <property type="protein sequence ID" value="CAB3407449.1"/>
    <property type="molecule type" value="Genomic_DNA"/>
</dbReference>
<dbReference type="GO" id="GO:0006412">
    <property type="term" value="P:translation"/>
    <property type="evidence" value="ECO:0007669"/>
    <property type="project" value="InterPro"/>
</dbReference>
<organism evidence="6 7">
    <name type="scientific">Caenorhabditis bovis</name>
    <dbReference type="NCBI Taxonomy" id="2654633"/>
    <lineage>
        <taxon>Eukaryota</taxon>
        <taxon>Metazoa</taxon>
        <taxon>Ecdysozoa</taxon>
        <taxon>Nematoda</taxon>
        <taxon>Chromadorea</taxon>
        <taxon>Rhabditida</taxon>
        <taxon>Rhabditina</taxon>
        <taxon>Rhabditomorpha</taxon>
        <taxon>Rhabditoidea</taxon>
        <taxon>Rhabditidae</taxon>
        <taxon>Peloderinae</taxon>
        <taxon>Caenorhabditis</taxon>
    </lineage>
</organism>
<dbReference type="Gene3D" id="1.20.5.110">
    <property type="match status" value="1"/>
</dbReference>
<evidence type="ECO:0000256" key="4">
    <source>
        <dbReference type="ARBA" id="ARBA00035216"/>
    </source>
</evidence>
<evidence type="ECO:0000313" key="7">
    <source>
        <dbReference type="Proteomes" id="UP000494206"/>
    </source>
</evidence>
<dbReference type="HAMAP" id="MF_00499">
    <property type="entry name" value="Ribosomal_eL13"/>
    <property type="match status" value="1"/>
</dbReference>
<dbReference type="GO" id="GO:0003723">
    <property type="term" value="F:RNA binding"/>
    <property type="evidence" value="ECO:0007669"/>
    <property type="project" value="TreeGrafter"/>
</dbReference>
<evidence type="ECO:0000313" key="6">
    <source>
        <dbReference type="EMBL" id="CAB3407449.1"/>
    </source>
</evidence>
<comment type="caution">
    <text evidence="6">The sequence shown here is derived from an EMBL/GenBank/DDBJ whole genome shotgun (WGS) entry which is preliminary data.</text>
</comment>
<sequence>MAPRGNQMLGNAHFRKHWTKRVKTWFNQPARKNRRRQARTAKAAAIAPRPVAGLLRSVVRCPGQRHNAKLRLGRGFSLQELKAAKISKTEAKTIGIAVDYRRTNKTAEGLKANADRLKEYKAKLILFPKKLSAPKKGDSSAEELKVAAQLRGDILRVSHAVTFEEPRAITEAERKVEVFRLLRRERADKKYRGKREKRARDAAEENK</sequence>
<dbReference type="PANTHER" id="PTHR11722:SF0">
    <property type="entry name" value="LARGE RIBOSOMAL SUBUNIT PROTEIN EL13"/>
    <property type="match status" value="1"/>
</dbReference>
<gene>
    <name evidence="6" type="ORF">CBOVIS_LOCUS9379</name>
</gene>
<keyword evidence="3" id="KW-0687">Ribonucleoprotein</keyword>
<comment type="similarity">
    <text evidence="1">Belongs to the eukaryotic ribosomal protein eL13 family.</text>
</comment>